<dbReference type="RefSeq" id="WP_210856671.1">
    <property type="nucleotide sequence ID" value="NZ_JAGQDD010000022.1"/>
</dbReference>
<reference evidence="1 2" key="1">
    <citation type="submission" date="2021-04" db="EMBL/GenBank/DDBJ databases">
        <title>The genome sequence of Ideonella sp. 3Y2.</title>
        <authorList>
            <person name="Liu Y."/>
        </authorList>
    </citation>
    <scope>NUCLEOTIDE SEQUENCE [LARGE SCALE GENOMIC DNA]</scope>
    <source>
        <strain evidence="1 2">3Y2</strain>
    </source>
</reference>
<keyword evidence="2" id="KW-1185">Reference proteome</keyword>
<accession>A0A940YCB4</accession>
<evidence type="ECO:0000313" key="2">
    <source>
        <dbReference type="Proteomes" id="UP000676246"/>
    </source>
</evidence>
<evidence type="ECO:0000313" key="1">
    <source>
        <dbReference type="EMBL" id="MBQ0932968.1"/>
    </source>
</evidence>
<dbReference type="Proteomes" id="UP000676246">
    <property type="component" value="Unassembled WGS sequence"/>
</dbReference>
<comment type="caution">
    <text evidence="1">The sequence shown here is derived from an EMBL/GenBank/DDBJ whole genome shotgun (WGS) entry which is preliminary data.</text>
</comment>
<sequence>MDASHQLPWIPDSFAALYQGQRGKLMVLVEELRARYELCEDLAQQLMPTAQALHHDDGLAEDDVLGRMQAALSVPDSGLREDEAGWVVTRLAELLRW</sequence>
<dbReference type="EMBL" id="JAGQDD010000022">
    <property type="protein sequence ID" value="MBQ0932968.1"/>
    <property type="molecule type" value="Genomic_DNA"/>
</dbReference>
<name>A0A940YCB4_9BURK</name>
<dbReference type="AlphaFoldDB" id="A0A940YCB4"/>
<organism evidence="1 2">
    <name type="scientific">Ideonella alba</name>
    <dbReference type="NCBI Taxonomy" id="2824118"/>
    <lineage>
        <taxon>Bacteria</taxon>
        <taxon>Pseudomonadati</taxon>
        <taxon>Pseudomonadota</taxon>
        <taxon>Betaproteobacteria</taxon>
        <taxon>Burkholderiales</taxon>
        <taxon>Sphaerotilaceae</taxon>
        <taxon>Ideonella</taxon>
    </lineage>
</organism>
<gene>
    <name evidence="1" type="ORF">KAK03_21065</name>
</gene>
<proteinExistence type="predicted"/>
<protein>
    <submittedName>
        <fullName evidence="1">Uncharacterized protein</fullName>
    </submittedName>
</protein>